<reference evidence="3" key="1">
    <citation type="submission" date="2017-05" db="EMBL/GenBank/DDBJ databases">
        <authorList>
            <person name="Imhoff J.F."/>
            <person name="Rahn T."/>
            <person name="Kuenzel S."/>
            <person name="Neulinger S.C."/>
        </authorList>
    </citation>
    <scope>NUCLEOTIDE SEQUENCE</scope>
    <source>
        <strain evidence="3">DSM 4395</strain>
    </source>
</reference>
<protein>
    <recommendedName>
        <fullName evidence="2">Methyltransferase domain-containing protein</fullName>
    </recommendedName>
</protein>
<feature type="domain" description="Methyltransferase" evidence="2">
    <location>
        <begin position="53"/>
        <end position="138"/>
    </location>
</feature>
<evidence type="ECO:0000259" key="2">
    <source>
        <dbReference type="Pfam" id="PF13649"/>
    </source>
</evidence>
<name>A0AAJ0UFH9_HALSE</name>
<sequence length="212" mass="23501">MPRVDTESFYRHALARYGENAEGVHWRSTESQQIRFAVLRDLLPPDLSRLSLVDVGCGLGDLHAFLAERDDLPRQYIGLDAVQVMVERARARTGCAILHCDVLSDPLPAADWYLASGAMALLTHEETGAFIERCLGAARSGLVFNLLKGHHDSMTFNYLMPETIEAWAAERNLGLRIVDGYLSGDFSVAMTHPRHESPGTEDGNRRSAEGFC</sequence>
<dbReference type="Gene3D" id="3.40.50.150">
    <property type="entry name" value="Vaccinia Virus protein VP39"/>
    <property type="match status" value="1"/>
</dbReference>
<feature type="region of interest" description="Disordered" evidence="1">
    <location>
        <begin position="192"/>
        <end position="212"/>
    </location>
</feature>
<dbReference type="InterPro" id="IPR029063">
    <property type="entry name" value="SAM-dependent_MTases_sf"/>
</dbReference>
<proteinExistence type="predicted"/>
<dbReference type="Pfam" id="PF13649">
    <property type="entry name" value="Methyltransf_25"/>
    <property type="match status" value="1"/>
</dbReference>
<evidence type="ECO:0000256" key="1">
    <source>
        <dbReference type="SAM" id="MobiDB-lite"/>
    </source>
</evidence>
<comment type="caution">
    <text evidence="3">The sequence shown here is derived from an EMBL/GenBank/DDBJ whole genome shotgun (WGS) entry which is preliminary data.</text>
</comment>
<keyword evidence="4" id="KW-1185">Reference proteome</keyword>
<evidence type="ECO:0000313" key="3">
    <source>
        <dbReference type="EMBL" id="MBK5930489.1"/>
    </source>
</evidence>
<gene>
    <name evidence="3" type="ORF">CCR82_08145</name>
</gene>
<organism evidence="3 4">
    <name type="scientific">Halochromatium salexigens</name>
    <name type="common">Chromatium salexigens</name>
    <dbReference type="NCBI Taxonomy" id="49447"/>
    <lineage>
        <taxon>Bacteria</taxon>
        <taxon>Pseudomonadati</taxon>
        <taxon>Pseudomonadota</taxon>
        <taxon>Gammaproteobacteria</taxon>
        <taxon>Chromatiales</taxon>
        <taxon>Chromatiaceae</taxon>
        <taxon>Halochromatium</taxon>
    </lineage>
</organism>
<reference evidence="3" key="2">
    <citation type="journal article" date="2020" name="Microorganisms">
        <title>Osmotic Adaptation and Compatible Solute Biosynthesis of Phototrophic Bacteria as Revealed from Genome Analyses.</title>
        <authorList>
            <person name="Imhoff J.F."/>
            <person name="Rahn T."/>
            <person name="Kunzel S."/>
            <person name="Keller A."/>
            <person name="Neulinger S.C."/>
        </authorList>
    </citation>
    <scope>NUCLEOTIDE SEQUENCE</scope>
    <source>
        <strain evidence="3">DSM 4395</strain>
    </source>
</reference>
<dbReference type="RefSeq" id="WP_201244932.1">
    <property type="nucleotide sequence ID" value="NZ_NHSF01000054.1"/>
</dbReference>
<accession>A0AAJ0UFH9</accession>
<dbReference type="SUPFAM" id="SSF53335">
    <property type="entry name" value="S-adenosyl-L-methionine-dependent methyltransferases"/>
    <property type="match status" value="1"/>
</dbReference>
<evidence type="ECO:0000313" key="4">
    <source>
        <dbReference type="Proteomes" id="UP001296967"/>
    </source>
</evidence>
<dbReference type="InterPro" id="IPR041698">
    <property type="entry name" value="Methyltransf_25"/>
</dbReference>
<dbReference type="EMBL" id="NHSF01000054">
    <property type="protein sequence ID" value="MBK5930489.1"/>
    <property type="molecule type" value="Genomic_DNA"/>
</dbReference>
<feature type="compositionally biased region" description="Basic and acidic residues" evidence="1">
    <location>
        <begin position="193"/>
        <end position="212"/>
    </location>
</feature>
<dbReference type="AlphaFoldDB" id="A0AAJ0UFH9"/>
<dbReference type="Proteomes" id="UP001296967">
    <property type="component" value="Unassembled WGS sequence"/>
</dbReference>